<evidence type="ECO:0000313" key="3">
    <source>
        <dbReference type="Proteomes" id="UP000594638"/>
    </source>
</evidence>
<dbReference type="Proteomes" id="UP000594638">
    <property type="component" value="Unassembled WGS sequence"/>
</dbReference>
<protein>
    <submittedName>
        <fullName evidence="2">Uncharacterized protein</fullName>
    </submittedName>
</protein>
<keyword evidence="3" id="KW-1185">Reference proteome</keyword>
<feature type="region of interest" description="Disordered" evidence="1">
    <location>
        <begin position="145"/>
        <end position="165"/>
    </location>
</feature>
<dbReference type="Gramene" id="OE9A097292T1">
    <property type="protein sequence ID" value="OE9A097292C1"/>
    <property type="gene ID" value="OE9A097292"/>
</dbReference>
<comment type="caution">
    <text evidence="2">The sequence shown here is derived from an EMBL/GenBank/DDBJ whole genome shotgun (WGS) entry which is preliminary data.</text>
</comment>
<feature type="compositionally biased region" description="Basic and acidic residues" evidence="1">
    <location>
        <begin position="156"/>
        <end position="165"/>
    </location>
</feature>
<proteinExistence type="predicted"/>
<evidence type="ECO:0000313" key="2">
    <source>
        <dbReference type="EMBL" id="CAA3006383.1"/>
    </source>
</evidence>
<accession>A0A8S0TR87</accession>
<feature type="compositionally biased region" description="Polar residues" evidence="1">
    <location>
        <begin position="52"/>
        <end position="74"/>
    </location>
</feature>
<feature type="region of interest" description="Disordered" evidence="1">
    <location>
        <begin position="40"/>
        <end position="113"/>
    </location>
</feature>
<dbReference type="AlphaFoldDB" id="A0A8S0TR87"/>
<dbReference type="EMBL" id="CACTIH010007260">
    <property type="protein sequence ID" value="CAA3006383.1"/>
    <property type="molecule type" value="Genomic_DNA"/>
</dbReference>
<feature type="compositionally biased region" description="Basic and acidic residues" evidence="1">
    <location>
        <begin position="79"/>
        <end position="93"/>
    </location>
</feature>
<name>A0A8S0TR87_OLEEU</name>
<evidence type="ECO:0000256" key="1">
    <source>
        <dbReference type="SAM" id="MobiDB-lite"/>
    </source>
</evidence>
<reference evidence="2 3" key="1">
    <citation type="submission" date="2019-12" db="EMBL/GenBank/DDBJ databases">
        <authorList>
            <person name="Alioto T."/>
            <person name="Alioto T."/>
            <person name="Gomez Garrido J."/>
        </authorList>
    </citation>
    <scope>NUCLEOTIDE SEQUENCE [LARGE SCALE GENOMIC DNA]</scope>
</reference>
<sequence length="245" mass="26721">MRRHAASVLDFNLPTRPPALGNVPAVGAKLACVLTAATSRHSTWRGEEKNSNDLGESWLSTRNLHNPPNGTSEIHASPTRRETRRERPTKIDQRQVAAAGEGEREREGGPPCENICRPKVSELVGKRDQSFEQTLVELFLHNRSSSGENISPQARDGAKARLEPANESRIARSGRKVANRWARWSSFIIIARVAQWCRPSTAGHSRSVASGKASSVCHLLGGRSKFGHAGASITVSSLHKQLCDA</sequence>
<gene>
    <name evidence="2" type="ORF">OLEA9_A097292</name>
</gene>
<organism evidence="2 3">
    <name type="scientific">Olea europaea subsp. europaea</name>
    <dbReference type="NCBI Taxonomy" id="158383"/>
    <lineage>
        <taxon>Eukaryota</taxon>
        <taxon>Viridiplantae</taxon>
        <taxon>Streptophyta</taxon>
        <taxon>Embryophyta</taxon>
        <taxon>Tracheophyta</taxon>
        <taxon>Spermatophyta</taxon>
        <taxon>Magnoliopsida</taxon>
        <taxon>eudicotyledons</taxon>
        <taxon>Gunneridae</taxon>
        <taxon>Pentapetalae</taxon>
        <taxon>asterids</taxon>
        <taxon>lamiids</taxon>
        <taxon>Lamiales</taxon>
        <taxon>Oleaceae</taxon>
        <taxon>Oleeae</taxon>
        <taxon>Olea</taxon>
    </lineage>
</organism>